<evidence type="ECO:0008006" key="2">
    <source>
        <dbReference type="Google" id="ProtNLM"/>
    </source>
</evidence>
<reference evidence="1" key="1">
    <citation type="journal article" date="2014" name="Front. Microbiol.">
        <title>High frequency of phylogenetically diverse reductive dehalogenase-homologous genes in deep subseafloor sedimentary metagenomes.</title>
        <authorList>
            <person name="Kawai M."/>
            <person name="Futagami T."/>
            <person name="Toyoda A."/>
            <person name="Takaki Y."/>
            <person name="Nishi S."/>
            <person name="Hori S."/>
            <person name="Arai W."/>
            <person name="Tsubouchi T."/>
            <person name="Morono Y."/>
            <person name="Uchiyama I."/>
            <person name="Ito T."/>
            <person name="Fujiyama A."/>
            <person name="Inagaki F."/>
            <person name="Takami H."/>
        </authorList>
    </citation>
    <scope>NUCLEOTIDE SEQUENCE</scope>
    <source>
        <strain evidence="1">Expedition CK06-06</strain>
    </source>
</reference>
<dbReference type="EMBL" id="BART01011389">
    <property type="protein sequence ID" value="GAG84448.1"/>
    <property type="molecule type" value="Genomic_DNA"/>
</dbReference>
<protein>
    <recommendedName>
        <fullName evidence="2">Two component regulator three Y domain-containing protein</fullName>
    </recommendedName>
</protein>
<feature type="non-terminal residue" evidence="1">
    <location>
        <position position="193"/>
    </location>
</feature>
<dbReference type="InterPro" id="IPR015943">
    <property type="entry name" value="WD40/YVTN_repeat-like_dom_sf"/>
</dbReference>
<comment type="caution">
    <text evidence="1">The sequence shown here is derived from an EMBL/GenBank/DDBJ whole genome shotgun (WGS) entry which is preliminary data.</text>
</comment>
<organism evidence="1">
    <name type="scientific">marine sediment metagenome</name>
    <dbReference type="NCBI Taxonomy" id="412755"/>
    <lineage>
        <taxon>unclassified sequences</taxon>
        <taxon>metagenomes</taxon>
        <taxon>ecological metagenomes</taxon>
    </lineage>
</organism>
<dbReference type="InterPro" id="IPR011110">
    <property type="entry name" value="Reg_prop"/>
</dbReference>
<evidence type="ECO:0000313" key="1">
    <source>
        <dbReference type="EMBL" id="GAG84448.1"/>
    </source>
</evidence>
<proteinExistence type="predicted"/>
<dbReference type="Pfam" id="PF07494">
    <property type="entry name" value="Reg_prop"/>
    <property type="match status" value="3"/>
</dbReference>
<dbReference type="AlphaFoldDB" id="X1BK55"/>
<gene>
    <name evidence="1" type="ORF">S01H4_24288</name>
</gene>
<dbReference type="SUPFAM" id="SSF63829">
    <property type="entry name" value="Calcium-dependent phosphotriesterase"/>
    <property type="match status" value="1"/>
</dbReference>
<dbReference type="Gene3D" id="2.130.10.10">
    <property type="entry name" value="YVTN repeat-like/Quinoprotein amine dehydrogenase"/>
    <property type="match status" value="1"/>
</dbReference>
<name>X1BK55_9ZZZZ</name>
<sequence>MKLSDNSPITNISSITEDKNNNLWIGTRDGEIFQHDKERNSFTKFLPIDTDTIKSVNRIIHLLVDSNNNMWIGTMAGLVLFNIDDGTIKQFSHNPNDKKSLIDNRISALFEGNQGQILIGTYKSGLHIYNAKKGSLDRINPHKNAPNFLHAPYAEDIVFGGDPFVRLIHQDQHGNYWISTTGKGINHFDTKTT</sequence>
<accession>X1BK55</accession>